<accession>A0A2P8FAQ7</accession>
<dbReference type="RefSeq" id="WP_106609107.1">
    <property type="nucleotide sequence ID" value="NZ_PYGJ01000009.1"/>
</dbReference>
<evidence type="ECO:0000259" key="1">
    <source>
        <dbReference type="Pfam" id="PF16117"/>
    </source>
</evidence>
<evidence type="ECO:0000313" key="2">
    <source>
        <dbReference type="EMBL" id="PSL18742.1"/>
    </source>
</evidence>
<evidence type="ECO:0000313" key="3">
    <source>
        <dbReference type="Proteomes" id="UP000240418"/>
    </source>
</evidence>
<comment type="caution">
    <text evidence="2">The sequence shown here is derived from an EMBL/GenBank/DDBJ whole genome shotgun (WGS) entry which is preliminary data.</text>
</comment>
<protein>
    <submittedName>
        <fullName evidence="2">Uncharacterized protein DUF4833</fullName>
    </submittedName>
</protein>
<proteinExistence type="predicted"/>
<feature type="domain" description="DUF4833" evidence="1">
    <location>
        <begin position="62"/>
        <end position="196"/>
    </location>
</feature>
<name>A0A2P8FAQ7_9RHOB</name>
<dbReference type="AlphaFoldDB" id="A0A2P8FAQ7"/>
<keyword evidence="3" id="KW-1185">Reference proteome</keyword>
<dbReference type="EMBL" id="PYGJ01000009">
    <property type="protein sequence ID" value="PSL18742.1"/>
    <property type="molecule type" value="Genomic_DNA"/>
</dbReference>
<reference evidence="2 3" key="1">
    <citation type="submission" date="2018-03" db="EMBL/GenBank/DDBJ databases">
        <title>Genomic Encyclopedia of Archaeal and Bacterial Type Strains, Phase II (KMG-II): from individual species to whole genera.</title>
        <authorList>
            <person name="Goeker M."/>
        </authorList>
    </citation>
    <scope>NUCLEOTIDE SEQUENCE [LARGE SCALE GENOMIC DNA]</scope>
    <source>
        <strain evidence="2 3">DSM 100673</strain>
    </source>
</reference>
<dbReference type="OrthoDB" id="9785831at2"/>
<dbReference type="Proteomes" id="UP000240418">
    <property type="component" value="Unassembled WGS sequence"/>
</dbReference>
<dbReference type="InterPro" id="IPR032269">
    <property type="entry name" value="DUF4833"/>
</dbReference>
<gene>
    <name evidence="2" type="ORF">CLV88_109127</name>
</gene>
<organism evidence="2 3">
    <name type="scientific">Shimia abyssi</name>
    <dbReference type="NCBI Taxonomy" id="1662395"/>
    <lineage>
        <taxon>Bacteria</taxon>
        <taxon>Pseudomonadati</taxon>
        <taxon>Pseudomonadota</taxon>
        <taxon>Alphaproteobacteria</taxon>
        <taxon>Rhodobacterales</taxon>
        <taxon>Roseobacteraceae</taxon>
    </lineage>
</organism>
<sequence>MVAQLIPMMLRICLLVAIGAAVLTPDAGYARPKIHYLSSSSSTQLPTARPEFRHPAERHQVFFVQRTSNANTIVYVARFDDDGQLNKHRPVDVYWRRFEEQGQIMPLRWYERVFGFGVRTRAMPDGKSYQVSFNAMRSETLMLRQTGPFEAALWTRLGNRDFELIYGYLDLDESGMLPKVERLRLYTADPKTGRFVTHLIAVSGGEYQE</sequence>
<dbReference type="Pfam" id="PF16117">
    <property type="entry name" value="DUF4833"/>
    <property type="match status" value="1"/>
</dbReference>